<gene>
    <name evidence="8" type="ORF">AWB66_06353</name>
</gene>
<keyword evidence="2" id="KW-0229">DNA integration</keyword>
<feature type="domain" description="Tyr recombinase" evidence="6">
    <location>
        <begin position="111"/>
        <end position="312"/>
    </location>
</feature>
<evidence type="ECO:0000259" key="7">
    <source>
        <dbReference type="PROSITE" id="PS51900"/>
    </source>
</evidence>
<feature type="domain" description="Core-binding (CB)" evidence="7">
    <location>
        <begin position="10"/>
        <end position="90"/>
    </location>
</feature>
<evidence type="ECO:0000259" key="6">
    <source>
        <dbReference type="PROSITE" id="PS51898"/>
    </source>
</evidence>
<dbReference type="AlphaFoldDB" id="A0A158KIK0"/>
<dbReference type="GO" id="GO:0006310">
    <property type="term" value="P:DNA recombination"/>
    <property type="evidence" value="ECO:0007669"/>
    <property type="project" value="UniProtKB-KW"/>
</dbReference>
<dbReference type="RefSeq" id="WP_087634001.1">
    <property type="nucleotide sequence ID" value="NZ_FCNZ02000089.1"/>
</dbReference>
<dbReference type="PROSITE" id="PS51900">
    <property type="entry name" value="CB"/>
    <property type="match status" value="1"/>
</dbReference>
<dbReference type="Proteomes" id="UP000054717">
    <property type="component" value="Unassembled WGS sequence"/>
</dbReference>
<comment type="caution">
    <text evidence="8">The sequence shown here is derived from an EMBL/GenBank/DDBJ whole genome shotgun (WGS) entry which is preliminary data.</text>
</comment>
<evidence type="ECO:0000256" key="2">
    <source>
        <dbReference type="ARBA" id="ARBA00022908"/>
    </source>
</evidence>
<keyword evidence="4" id="KW-0233">DNA recombination</keyword>
<evidence type="ECO:0000256" key="1">
    <source>
        <dbReference type="ARBA" id="ARBA00008857"/>
    </source>
</evidence>
<dbReference type="PANTHER" id="PTHR30349">
    <property type="entry name" value="PHAGE INTEGRASE-RELATED"/>
    <property type="match status" value="1"/>
</dbReference>
<sequence length="324" mass="37364">MKPRNPELRSVLAESIATFVQYKRALNRKYRAEALALNLFDRYLCKQHILEWSEIDGILIDGFLASRPRTRPRSYNHLRGVLSHFFDWAVLQRLIEHNPVTSRVRRTTSQRIPYLFDLPTAQHLLDVARALPDNSKAVQRALVYETIFALLYGLGLRVGEAARLAIGDVDFARNTLLIRESKFGKSRILPFGPQLAKRLHRYIEERHVDVNNPDLPLFSFTKRGCIHEGTISQTFHILVQKMQLRIPPGVSPPRAHDLRHSFATGTLLRWYREGVDPNQRLIHLSTFLGHCDPASTVVYLSITEELLRHADKRFHEFALTGVRP</sequence>
<dbReference type="Pfam" id="PF00589">
    <property type="entry name" value="Phage_integrase"/>
    <property type="match status" value="1"/>
</dbReference>
<dbReference type="GO" id="GO:0015074">
    <property type="term" value="P:DNA integration"/>
    <property type="evidence" value="ECO:0007669"/>
    <property type="project" value="UniProtKB-KW"/>
</dbReference>
<name>A0A158KIK0_9BURK</name>
<organism evidence="8 9">
    <name type="scientific">Caballeronia telluris</name>
    <dbReference type="NCBI Taxonomy" id="326475"/>
    <lineage>
        <taxon>Bacteria</taxon>
        <taxon>Pseudomonadati</taxon>
        <taxon>Pseudomonadota</taxon>
        <taxon>Betaproteobacteria</taxon>
        <taxon>Burkholderiales</taxon>
        <taxon>Burkholderiaceae</taxon>
        <taxon>Caballeronia</taxon>
    </lineage>
</organism>
<evidence type="ECO:0000313" key="9">
    <source>
        <dbReference type="Proteomes" id="UP000054717"/>
    </source>
</evidence>
<comment type="similarity">
    <text evidence="1">Belongs to the 'phage' integrase family.</text>
</comment>
<keyword evidence="3 5" id="KW-0238">DNA-binding</keyword>
<evidence type="ECO:0000256" key="5">
    <source>
        <dbReference type="PROSITE-ProRule" id="PRU01248"/>
    </source>
</evidence>
<dbReference type="InterPro" id="IPR011010">
    <property type="entry name" value="DNA_brk_join_enz"/>
</dbReference>
<keyword evidence="9" id="KW-1185">Reference proteome</keyword>
<evidence type="ECO:0000256" key="3">
    <source>
        <dbReference type="ARBA" id="ARBA00023125"/>
    </source>
</evidence>
<dbReference type="GO" id="GO:0003677">
    <property type="term" value="F:DNA binding"/>
    <property type="evidence" value="ECO:0007669"/>
    <property type="project" value="UniProtKB-UniRule"/>
</dbReference>
<dbReference type="InterPro" id="IPR013762">
    <property type="entry name" value="Integrase-like_cat_sf"/>
</dbReference>
<evidence type="ECO:0000313" key="8">
    <source>
        <dbReference type="EMBL" id="SAL80978.1"/>
    </source>
</evidence>
<dbReference type="STRING" id="326475.AWB66_06353"/>
<dbReference type="Gene3D" id="1.10.443.10">
    <property type="entry name" value="Intergrase catalytic core"/>
    <property type="match status" value="1"/>
</dbReference>
<dbReference type="SUPFAM" id="SSF56349">
    <property type="entry name" value="DNA breaking-rejoining enzymes"/>
    <property type="match status" value="1"/>
</dbReference>
<dbReference type="InterPro" id="IPR044068">
    <property type="entry name" value="CB"/>
</dbReference>
<dbReference type="PANTHER" id="PTHR30349:SF64">
    <property type="entry name" value="PROPHAGE INTEGRASE INTD-RELATED"/>
    <property type="match status" value="1"/>
</dbReference>
<reference evidence="8" key="1">
    <citation type="submission" date="2016-01" db="EMBL/GenBank/DDBJ databases">
        <authorList>
            <person name="Peeters Charlotte."/>
        </authorList>
    </citation>
    <scope>NUCLEOTIDE SEQUENCE</scope>
    <source>
        <strain evidence="8">LMG 22936</strain>
    </source>
</reference>
<dbReference type="InterPro" id="IPR010998">
    <property type="entry name" value="Integrase_recombinase_N"/>
</dbReference>
<protein>
    <submittedName>
        <fullName evidence="8">Integrase family protein</fullName>
    </submittedName>
</protein>
<dbReference type="Gene3D" id="1.10.150.130">
    <property type="match status" value="1"/>
</dbReference>
<proteinExistence type="inferred from homology"/>
<dbReference type="EMBL" id="FCNZ02000089">
    <property type="protein sequence ID" value="SAL80978.1"/>
    <property type="molecule type" value="Genomic_DNA"/>
</dbReference>
<dbReference type="PROSITE" id="PS51898">
    <property type="entry name" value="TYR_RECOMBINASE"/>
    <property type="match status" value="1"/>
</dbReference>
<accession>A0A158KIK0</accession>
<dbReference type="InterPro" id="IPR002104">
    <property type="entry name" value="Integrase_catalytic"/>
</dbReference>
<dbReference type="InterPro" id="IPR050090">
    <property type="entry name" value="Tyrosine_recombinase_XerCD"/>
</dbReference>
<evidence type="ECO:0000256" key="4">
    <source>
        <dbReference type="ARBA" id="ARBA00023172"/>
    </source>
</evidence>